<keyword evidence="1" id="KW-1133">Transmembrane helix</keyword>
<dbReference type="InterPro" id="IPR007497">
    <property type="entry name" value="SIMPL/DUF541"/>
</dbReference>
<evidence type="ECO:0008006" key="4">
    <source>
        <dbReference type="Google" id="ProtNLM"/>
    </source>
</evidence>
<name>E6K8Z8_9BACT</name>
<evidence type="ECO:0000313" key="3">
    <source>
        <dbReference type="Proteomes" id="UP000003112"/>
    </source>
</evidence>
<dbReference type="EMBL" id="AEPD01000032">
    <property type="protein sequence ID" value="EFU29952.1"/>
    <property type="molecule type" value="Genomic_DNA"/>
</dbReference>
<feature type="transmembrane region" description="Helical" evidence="1">
    <location>
        <begin position="20"/>
        <end position="37"/>
    </location>
</feature>
<dbReference type="Pfam" id="PF04402">
    <property type="entry name" value="SIMPL"/>
    <property type="match status" value="1"/>
</dbReference>
<dbReference type="PANTHER" id="PTHR34387">
    <property type="entry name" value="SLR1258 PROTEIN"/>
    <property type="match status" value="1"/>
</dbReference>
<dbReference type="STRING" id="873513.HMPREF6485_2062"/>
<dbReference type="AlphaFoldDB" id="E6K8Z8"/>
<comment type="caution">
    <text evidence="2">The sequence shown here is derived from an EMBL/GenBank/DDBJ whole genome shotgun (WGS) entry which is preliminary data.</text>
</comment>
<gene>
    <name evidence="2" type="ORF">HMPREF6485_2062</name>
</gene>
<organism evidence="2 3">
    <name type="scientific">Segatella buccae ATCC 33574</name>
    <dbReference type="NCBI Taxonomy" id="873513"/>
    <lineage>
        <taxon>Bacteria</taxon>
        <taxon>Pseudomonadati</taxon>
        <taxon>Bacteroidota</taxon>
        <taxon>Bacteroidia</taxon>
        <taxon>Bacteroidales</taxon>
        <taxon>Prevotellaceae</taxon>
        <taxon>Segatella</taxon>
    </lineage>
</organism>
<sequence length="244" mass="27247">MVENLNWKVMNINTGIKQAAILAIGIIALGCCIKSGLDGLAGKDRKVVVKGLSEKEVEADKVTWPILSKEIGNDLPELYQKINTTTHVIRHFLIANGVKTSEISVNAPVVIDLNAERYGDNRQPYRYNITSIITVTSNNVKLVRSIIARQGELLQKGVAIVDGGYDNPVKYEYVAFRKMKPKMMQEAIENAEQTARQFAENSKSKLDKIMNADQGQFSIEDRDSNTPYIKKVRVVTTVTYSLKD</sequence>
<keyword evidence="1" id="KW-0812">Transmembrane</keyword>
<dbReference type="eggNOG" id="COG2859">
    <property type="taxonomic scope" value="Bacteria"/>
</dbReference>
<dbReference type="PIRSF" id="PIRSF029033">
    <property type="entry name" value="UCP029033"/>
    <property type="match status" value="1"/>
</dbReference>
<dbReference type="InterPro" id="IPR016907">
    <property type="entry name" value="UCP029033"/>
</dbReference>
<reference evidence="2 3" key="1">
    <citation type="submission" date="2010-10" db="EMBL/GenBank/DDBJ databases">
        <authorList>
            <person name="Muzny D."/>
            <person name="Qin X."/>
            <person name="Deng J."/>
            <person name="Jiang H."/>
            <person name="Liu Y."/>
            <person name="Qu J."/>
            <person name="Song X.-Z."/>
            <person name="Zhang L."/>
            <person name="Thornton R."/>
            <person name="Coyle M."/>
            <person name="Francisco L."/>
            <person name="Jackson L."/>
            <person name="Javaid M."/>
            <person name="Korchina V."/>
            <person name="Kovar C."/>
            <person name="Mata R."/>
            <person name="Mathew T."/>
            <person name="Ngo R."/>
            <person name="Nguyen L."/>
            <person name="Nguyen N."/>
            <person name="Okwuonu G."/>
            <person name="Ongeri F."/>
            <person name="Pham C."/>
            <person name="Simmons D."/>
            <person name="Wilczek-Boney K."/>
            <person name="Hale W."/>
            <person name="Jakkamsetti A."/>
            <person name="Pham P."/>
            <person name="Ruth R."/>
            <person name="San Lucas F."/>
            <person name="Warren J."/>
            <person name="Zhang J."/>
            <person name="Zhao Z."/>
            <person name="Zhou C."/>
            <person name="Zhu D."/>
            <person name="Lee S."/>
            <person name="Bess C."/>
            <person name="Blankenburg K."/>
            <person name="Forbes L."/>
            <person name="Fu Q."/>
            <person name="Gubbala S."/>
            <person name="Hirani K."/>
            <person name="Jayaseelan J.C."/>
            <person name="Lara F."/>
            <person name="Munidasa M."/>
            <person name="Palculict T."/>
            <person name="Patil S."/>
            <person name="Pu L.-L."/>
            <person name="Saada N."/>
            <person name="Tang L."/>
            <person name="Weissenberger G."/>
            <person name="Zhu Y."/>
            <person name="Hemphill L."/>
            <person name="Shang Y."/>
            <person name="Youmans B."/>
            <person name="Ayvaz T."/>
            <person name="Ross M."/>
            <person name="Santibanez J."/>
            <person name="Aqrawi P."/>
            <person name="Gross S."/>
            <person name="Joshi V."/>
            <person name="Fowler G."/>
            <person name="Nazareth L."/>
            <person name="Reid J."/>
            <person name="Worley K."/>
            <person name="Petrosino J."/>
            <person name="Highlander S."/>
            <person name="Gibbs R."/>
        </authorList>
    </citation>
    <scope>NUCLEOTIDE SEQUENCE [LARGE SCALE GENOMIC DNA]</scope>
    <source>
        <strain evidence="2 3">ATCC 33574</strain>
    </source>
</reference>
<dbReference type="HOGENOM" id="CLU_077423_1_0_10"/>
<dbReference type="Proteomes" id="UP000003112">
    <property type="component" value="Unassembled WGS sequence"/>
</dbReference>
<protein>
    <recommendedName>
        <fullName evidence="4">SIMPL domain-containing protein</fullName>
    </recommendedName>
</protein>
<dbReference type="InterPro" id="IPR052022">
    <property type="entry name" value="26kDa_periplasmic_antigen"/>
</dbReference>
<evidence type="ECO:0000256" key="1">
    <source>
        <dbReference type="SAM" id="Phobius"/>
    </source>
</evidence>
<evidence type="ECO:0000313" key="2">
    <source>
        <dbReference type="EMBL" id="EFU29952.1"/>
    </source>
</evidence>
<dbReference type="GO" id="GO:0006974">
    <property type="term" value="P:DNA damage response"/>
    <property type="evidence" value="ECO:0007669"/>
    <property type="project" value="TreeGrafter"/>
</dbReference>
<keyword evidence="3" id="KW-1185">Reference proteome</keyword>
<accession>E6K8Z8</accession>
<keyword evidence="1" id="KW-0472">Membrane</keyword>
<dbReference type="PANTHER" id="PTHR34387:SF2">
    <property type="entry name" value="SLR1258 PROTEIN"/>
    <property type="match status" value="1"/>
</dbReference>
<proteinExistence type="predicted"/>